<dbReference type="AlphaFoldDB" id="A0A7X0XFJ5"/>
<protein>
    <recommendedName>
        <fullName evidence="1">YcaO domain-containing protein</fullName>
    </recommendedName>
</protein>
<sequence length="553" mass="63936">MINNNVSVTKVGKTILVSTEEDWKNCIHNLIDSKKQFGITNNPILNDIEQDFVCLIKYIIENGIYYTFDLDSLYITRRYALNTQITTTSNETNLELISTNNFRSLGLNEVQHRLNKYFTSLVDPQIGVFNGHYRGIADSMPLIAFDGKLGSRDYDAYGRSNTYRDSYYTGILEALERYHGLGSLTVKSVVKTENELDRAGESFVPFKKFYHYDTFNFEQTHFDFPIYDSSQHLSWVKTYSVFENKSMLIPEQIAYFSCEQLENAKNEPRYISETSNGTALGSNWYEASIAAILELIERDSFLVHWYTKSKPKILNDNMNIDDQEIQMILGYLEYVDYKTHIFDITLETGIPTYWILLEYEGEDDTALSFYTAAGSNFNELKAIKSALIEASTSIKVFKEYMSAKYTDEELGLLRQDFFQVKQLEDHLYLFSDNSMRQYLDFALIKPEEISFNDSIARHKNIFCFSGSNQKDLFEALIGRINIVTKNIYITDLSTIFLNKMGFSCVKAHIPDFQNIGFGMQYQNINKDRLQQALAQNNLDGNLKKIFDCPHPFP</sequence>
<comment type="caution">
    <text evidence="2">The sequence shown here is derived from an EMBL/GenBank/DDBJ whole genome shotgun (WGS) entry which is preliminary data.</text>
</comment>
<dbReference type="RefSeq" id="WP_185417950.1">
    <property type="nucleotide sequence ID" value="NZ_JAASTX010000018.1"/>
</dbReference>
<dbReference type="Gene3D" id="3.30.1330.230">
    <property type="match status" value="1"/>
</dbReference>
<dbReference type="PANTHER" id="PTHR37809:SF1">
    <property type="entry name" value="RIBOSOMAL PROTEIN S12 METHYLTHIOTRANSFERASE ACCESSORY FACTOR YCAO"/>
    <property type="match status" value="1"/>
</dbReference>
<dbReference type="Pfam" id="PF02624">
    <property type="entry name" value="YcaO"/>
    <property type="match status" value="1"/>
</dbReference>
<name>A0A7X0XFJ5_9LIST</name>
<dbReference type="InterPro" id="IPR003776">
    <property type="entry name" value="YcaO-like_dom"/>
</dbReference>
<organism evidence="2 3">
    <name type="scientific">Listeria booriae</name>
    <dbReference type="NCBI Taxonomy" id="1552123"/>
    <lineage>
        <taxon>Bacteria</taxon>
        <taxon>Bacillati</taxon>
        <taxon>Bacillota</taxon>
        <taxon>Bacilli</taxon>
        <taxon>Bacillales</taxon>
        <taxon>Listeriaceae</taxon>
        <taxon>Listeria</taxon>
    </lineage>
</organism>
<evidence type="ECO:0000313" key="3">
    <source>
        <dbReference type="Proteomes" id="UP000533953"/>
    </source>
</evidence>
<reference evidence="2 3" key="1">
    <citation type="submission" date="2020-03" db="EMBL/GenBank/DDBJ databases">
        <title>Soil Listeria distribution.</title>
        <authorList>
            <person name="Liao J."/>
            <person name="Wiedmann M."/>
        </authorList>
    </citation>
    <scope>NUCLEOTIDE SEQUENCE [LARGE SCALE GENOMIC DNA]</scope>
    <source>
        <strain evidence="2 3">FSL L7-1547</strain>
    </source>
</reference>
<evidence type="ECO:0000259" key="1">
    <source>
        <dbReference type="PROSITE" id="PS51664"/>
    </source>
</evidence>
<dbReference type="PANTHER" id="PTHR37809">
    <property type="entry name" value="RIBOSOMAL PROTEIN S12 METHYLTHIOTRANSFERASE ACCESSORY FACTOR YCAO"/>
    <property type="match status" value="1"/>
</dbReference>
<gene>
    <name evidence="2" type="ORF">HCI99_13130</name>
</gene>
<accession>A0A7X0XFJ5</accession>
<proteinExistence type="predicted"/>
<dbReference type="Proteomes" id="UP000533953">
    <property type="component" value="Unassembled WGS sequence"/>
</dbReference>
<dbReference type="EMBL" id="JAASTX010000018">
    <property type="protein sequence ID" value="MBC1492761.1"/>
    <property type="molecule type" value="Genomic_DNA"/>
</dbReference>
<dbReference type="PROSITE" id="PS51664">
    <property type="entry name" value="YCAO"/>
    <property type="match status" value="1"/>
</dbReference>
<evidence type="ECO:0000313" key="2">
    <source>
        <dbReference type="EMBL" id="MBC1492761.1"/>
    </source>
</evidence>
<feature type="domain" description="YcaO" evidence="1">
    <location>
        <begin position="158"/>
        <end position="553"/>
    </location>
</feature>